<proteinExistence type="predicted"/>
<organism evidence="1 2">
    <name type="scientific">Bariatricus massiliensis</name>
    <dbReference type="NCBI Taxonomy" id="1745713"/>
    <lineage>
        <taxon>Bacteria</taxon>
        <taxon>Bacillati</taxon>
        <taxon>Bacillota</taxon>
        <taxon>Clostridia</taxon>
        <taxon>Lachnospirales</taxon>
        <taxon>Lachnospiraceae</taxon>
        <taxon>Bariatricus</taxon>
    </lineage>
</organism>
<keyword evidence="2" id="KW-1185">Reference proteome</keyword>
<reference evidence="1 2" key="1">
    <citation type="submission" date="2021-10" db="EMBL/GenBank/DDBJ databases">
        <title>Collection of gut derived symbiotic bacterial strains cultured from healthy donors.</title>
        <authorList>
            <person name="Lin H."/>
            <person name="Littmann E."/>
            <person name="Kohout C."/>
            <person name="Pamer E.G."/>
        </authorList>
    </citation>
    <scope>NUCLEOTIDE SEQUENCE [LARGE SCALE GENOMIC DNA]</scope>
    <source>
        <strain evidence="1 2">DFI.1.165</strain>
    </source>
</reference>
<evidence type="ECO:0000313" key="1">
    <source>
        <dbReference type="EMBL" id="MCB7389335.1"/>
    </source>
</evidence>
<sequence length="159" mass="17857">MATEKTIHQYLKEAGFEPVENKAIIVKYAPSDTLSEKLASFFSTEYYVLQMCKSELVLIPVRAMSTTLKKDIALQLSYSSIHSVEVKAEKTNYAIAIMTDTDTIHLLSQKKELSEFRSSGTLATGQSFLNIGAMGTMLTKPLNWHRENIDDTLQMLQSL</sequence>
<protein>
    <submittedName>
        <fullName evidence="1">Uncharacterized protein</fullName>
    </submittedName>
</protein>
<gene>
    <name evidence="1" type="ORF">LIZ65_18800</name>
</gene>
<dbReference type="EMBL" id="JAJCIS010000022">
    <property type="protein sequence ID" value="MCB7389335.1"/>
    <property type="molecule type" value="Genomic_DNA"/>
</dbReference>
<name>A0ABS8DLT3_9FIRM</name>
<accession>A0ABS8DLT3</accession>
<dbReference type="Proteomes" id="UP001299546">
    <property type="component" value="Unassembled WGS sequence"/>
</dbReference>
<evidence type="ECO:0000313" key="2">
    <source>
        <dbReference type="Proteomes" id="UP001299546"/>
    </source>
</evidence>
<comment type="caution">
    <text evidence="1">The sequence shown here is derived from an EMBL/GenBank/DDBJ whole genome shotgun (WGS) entry which is preliminary data.</text>
</comment>
<dbReference type="RefSeq" id="WP_066738332.1">
    <property type="nucleotide sequence ID" value="NZ_JAJCIQ010000021.1"/>
</dbReference>